<evidence type="ECO:0000259" key="3">
    <source>
        <dbReference type="Pfam" id="PF25130"/>
    </source>
</evidence>
<sequence length="778" mass="83650">MAERPSTSSTQPTHPRDSFHSPNPDVFSDEYALHPLELTDSHGTESADRDGSDDVASFPPVAETPRRSLSFQRAYESPRGSIRRSGGSQRSDGLSSISLQPDEHGLQAFGPPRSVASISDTGSSSLTPHRSIRSISTFGFPRAQSPYQGATGPSHPYGMYPQGIGVTRTPSVATTSTIRPAERPYSGPNGPTQPYAMYTQNIVPEDDQDPVADMPLPIAPGFPGLGLDYQRRLGPEGEDVDDLIGPDGYAEQLPPYSRYANGVPPKYTSGIGSVRIPAPPIPSDDSQETLNNSETPSNTRGEAAAVNPFEDSSTELDSANGTTVLSKDEGGSFKERVREKSRRKVCCGAIPCWLCVVISLLIVFAVFIGGIIGGLLAHKRGEEKGRQEASITTTIATAVAAATPTTTINTSNAPDAEPLSSTPSNLPPLPTGSYSVPLSNPSSSYNACLTDPIQSDAWDCSTGAELSIEVTMSNGPHGVVPMVSLNYSTAPMAPIRYGAQPPQLDHPSPLVLMEDRDDPARGPAYIFVELYNKTVILREHDLPGGYPKRSLLERGSFNGEAVDKPTYLHDRDDSTWESDSIAQPTDKPWYCFWNGTILEGFIFIAQNANTSASENTTSPSAAATSESYSTSPSAAATSESYSTSPSAAATSESYSQGTNQPYRKRQASPSLCQYPKMVKIEERRLQYNPVQPYCQQMQILNTGQPGPLQNPVTGDFIIVNLTELEPPLQHQAQKIPGGEGGPSGPWDSVSTTGRQARRRSHDKRQYLNSCQCEWTSGL</sequence>
<feature type="compositionally biased region" description="Low complexity" evidence="1">
    <location>
        <begin position="612"/>
        <end position="655"/>
    </location>
</feature>
<feature type="region of interest" description="Disordered" evidence="1">
    <location>
        <begin position="406"/>
        <end position="433"/>
    </location>
</feature>
<feature type="region of interest" description="Disordered" evidence="1">
    <location>
        <begin position="1"/>
        <end position="159"/>
    </location>
</feature>
<dbReference type="Pfam" id="PF25130">
    <property type="entry name" value="DUF7820"/>
    <property type="match status" value="1"/>
</dbReference>
<feature type="region of interest" description="Disordered" evidence="1">
    <location>
        <begin position="731"/>
        <end position="762"/>
    </location>
</feature>
<evidence type="ECO:0000256" key="2">
    <source>
        <dbReference type="SAM" id="Phobius"/>
    </source>
</evidence>
<feature type="region of interest" description="Disordered" evidence="1">
    <location>
        <begin position="612"/>
        <end position="668"/>
    </location>
</feature>
<feature type="compositionally biased region" description="Polar residues" evidence="1">
    <location>
        <begin position="116"/>
        <end position="137"/>
    </location>
</feature>
<dbReference type="InterPro" id="IPR056722">
    <property type="entry name" value="DUF7820"/>
</dbReference>
<proteinExistence type="predicted"/>
<feature type="compositionally biased region" description="Polar residues" evidence="1">
    <location>
        <begin position="1"/>
        <end position="13"/>
    </location>
</feature>
<keyword evidence="2" id="KW-0472">Membrane</keyword>
<keyword evidence="2" id="KW-0812">Transmembrane</keyword>
<organism evidence="4 5">
    <name type="scientific">Cladonia borealis</name>
    <dbReference type="NCBI Taxonomy" id="184061"/>
    <lineage>
        <taxon>Eukaryota</taxon>
        <taxon>Fungi</taxon>
        <taxon>Dikarya</taxon>
        <taxon>Ascomycota</taxon>
        <taxon>Pezizomycotina</taxon>
        <taxon>Lecanoromycetes</taxon>
        <taxon>OSLEUM clade</taxon>
        <taxon>Lecanoromycetidae</taxon>
        <taxon>Lecanorales</taxon>
        <taxon>Lecanorineae</taxon>
        <taxon>Cladoniaceae</taxon>
        <taxon>Cladonia</taxon>
    </lineage>
</organism>
<dbReference type="EMBL" id="JAFEKC020000008">
    <property type="protein sequence ID" value="KAK0513077.1"/>
    <property type="molecule type" value="Genomic_DNA"/>
</dbReference>
<feature type="compositionally biased region" description="Basic and acidic residues" evidence="1">
    <location>
        <begin position="326"/>
        <end position="335"/>
    </location>
</feature>
<evidence type="ECO:0000256" key="1">
    <source>
        <dbReference type="SAM" id="MobiDB-lite"/>
    </source>
</evidence>
<evidence type="ECO:0000313" key="4">
    <source>
        <dbReference type="EMBL" id="KAK0513077.1"/>
    </source>
</evidence>
<keyword evidence="5" id="KW-1185">Reference proteome</keyword>
<feature type="compositionally biased region" description="Basic and acidic residues" evidence="1">
    <location>
        <begin position="561"/>
        <end position="574"/>
    </location>
</feature>
<comment type="caution">
    <text evidence="4">The sequence shown here is derived from an EMBL/GenBank/DDBJ whole genome shotgun (WGS) entry which is preliminary data.</text>
</comment>
<dbReference type="PANTHER" id="PTHR42078:SF1">
    <property type="entry name" value="GLUCAN 1, 4-ALPHA-GLUCOSIDASE"/>
    <property type="match status" value="1"/>
</dbReference>
<gene>
    <name evidence="4" type="ORF">JMJ35_004063</name>
</gene>
<accession>A0AA39R1B4</accession>
<dbReference type="AlphaFoldDB" id="A0AA39R1B4"/>
<protein>
    <recommendedName>
        <fullName evidence="3">DUF7820 domain-containing protein</fullName>
    </recommendedName>
</protein>
<feature type="region of interest" description="Disordered" evidence="1">
    <location>
        <begin position="271"/>
        <end position="335"/>
    </location>
</feature>
<evidence type="ECO:0000313" key="5">
    <source>
        <dbReference type="Proteomes" id="UP001166286"/>
    </source>
</evidence>
<feature type="compositionally biased region" description="Low complexity" evidence="1">
    <location>
        <begin position="406"/>
        <end position="424"/>
    </location>
</feature>
<dbReference type="PANTHER" id="PTHR42078">
    <property type="entry name" value="GLUCAN 1, 4-ALPHA-GLUCOSIDASE"/>
    <property type="match status" value="1"/>
</dbReference>
<feature type="domain" description="DUF7820" evidence="3">
    <location>
        <begin position="413"/>
        <end position="776"/>
    </location>
</feature>
<feature type="compositionally biased region" description="Polar residues" evidence="1">
    <location>
        <begin position="656"/>
        <end position="668"/>
    </location>
</feature>
<feature type="compositionally biased region" description="Basic and acidic residues" evidence="1">
    <location>
        <begin position="37"/>
        <end position="52"/>
    </location>
</feature>
<dbReference type="Proteomes" id="UP001166286">
    <property type="component" value="Unassembled WGS sequence"/>
</dbReference>
<feature type="region of interest" description="Disordered" evidence="1">
    <location>
        <begin position="561"/>
        <end position="581"/>
    </location>
</feature>
<feature type="compositionally biased region" description="Low complexity" evidence="1">
    <location>
        <begin position="77"/>
        <end position="96"/>
    </location>
</feature>
<reference evidence="4" key="1">
    <citation type="submission" date="2023-03" db="EMBL/GenBank/DDBJ databases">
        <title>Complete genome of Cladonia borealis.</title>
        <authorList>
            <person name="Park H."/>
        </authorList>
    </citation>
    <scope>NUCLEOTIDE SEQUENCE</scope>
    <source>
        <strain evidence="4">ANT050790</strain>
    </source>
</reference>
<keyword evidence="2" id="KW-1133">Transmembrane helix</keyword>
<feature type="compositionally biased region" description="Polar residues" evidence="1">
    <location>
        <begin position="288"/>
        <end position="300"/>
    </location>
</feature>
<name>A0AA39R1B4_9LECA</name>
<feature type="transmembrane region" description="Helical" evidence="2">
    <location>
        <begin position="348"/>
        <end position="377"/>
    </location>
</feature>
<feature type="compositionally biased region" description="Polar residues" evidence="1">
    <location>
        <begin position="315"/>
        <end position="325"/>
    </location>
</feature>